<evidence type="ECO:0000256" key="4">
    <source>
        <dbReference type="ARBA" id="ARBA00022723"/>
    </source>
</evidence>
<dbReference type="Gene3D" id="3.60.9.10">
    <property type="entry name" value="Aldehyde ferredoxin oxidoreductase, N-terminal domain"/>
    <property type="match status" value="1"/>
</dbReference>
<evidence type="ECO:0000259" key="9">
    <source>
        <dbReference type="SMART" id="SM00790"/>
    </source>
</evidence>
<dbReference type="GO" id="GO:0051539">
    <property type="term" value="F:4 iron, 4 sulfur cluster binding"/>
    <property type="evidence" value="ECO:0007669"/>
    <property type="project" value="UniProtKB-KW"/>
</dbReference>
<dbReference type="PANTHER" id="PTHR30038:SF7">
    <property type="entry name" value="TUNGSTEN-CONTAINING GLYCERALDEHYDE-3-PHOSPHATE:FERREDOXIN OXIDOREDUCTASE"/>
    <property type="match status" value="1"/>
</dbReference>
<organism evidence="10">
    <name type="scientific">mine drainage metagenome</name>
    <dbReference type="NCBI Taxonomy" id="410659"/>
    <lineage>
        <taxon>unclassified sequences</taxon>
        <taxon>metagenomes</taxon>
        <taxon>ecological metagenomes</taxon>
    </lineage>
</organism>
<comment type="caution">
    <text evidence="10">The sequence shown here is derived from an EMBL/GenBank/DDBJ whole genome shotgun (WGS) entry which is preliminary data.</text>
</comment>
<evidence type="ECO:0000313" key="10">
    <source>
        <dbReference type="EMBL" id="OIQ91177.1"/>
    </source>
</evidence>
<protein>
    <submittedName>
        <fullName evidence="10">Putative oxidoreductase YdhV</fullName>
        <ecNumber evidence="10">1.-.-.-</ecNumber>
    </submittedName>
</protein>
<keyword evidence="5 10" id="KW-0560">Oxidoreductase</keyword>
<dbReference type="Gene3D" id="1.10.599.10">
    <property type="entry name" value="Aldehyde Ferredoxin Oxidoreductase Protein, subunit A, domain 3"/>
    <property type="match status" value="1"/>
</dbReference>
<dbReference type="PANTHER" id="PTHR30038">
    <property type="entry name" value="ALDEHYDE FERREDOXIN OXIDOREDUCTASE"/>
    <property type="match status" value="1"/>
</dbReference>
<evidence type="ECO:0000256" key="6">
    <source>
        <dbReference type="ARBA" id="ARBA00023004"/>
    </source>
</evidence>
<evidence type="ECO:0000256" key="2">
    <source>
        <dbReference type="ARBA" id="ARBA00011032"/>
    </source>
</evidence>
<evidence type="ECO:0000256" key="5">
    <source>
        <dbReference type="ARBA" id="ARBA00023002"/>
    </source>
</evidence>
<dbReference type="InterPro" id="IPR051919">
    <property type="entry name" value="W-dependent_AOR"/>
</dbReference>
<dbReference type="InterPro" id="IPR013985">
    <property type="entry name" value="Ald_Fedxn_OxRdtase_dom3"/>
</dbReference>
<dbReference type="GO" id="GO:0009055">
    <property type="term" value="F:electron transfer activity"/>
    <property type="evidence" value="ECO:0007669"/>
    <property type="project" value="InterPro"/>
</dbReference>
<dbReference type="GO" id="GO:0046872">
    <property type="term" value="F:metal ion binding"/>
    <property type="evidence" value="ECO:0007669"/>
    <property type="project" value="UniProtKB-KW"/>
</dbReference>
<comment type="similarity">
    <text evidence="2">Belongs to the AOR/FOR family.</text>
</comment>
<dbReference type="Gene3D" id="1.10.569.10">
    <property type="entry name" value="Aldehyde Ferredoxin Oxidoreductase Protein, subunit A, domain 2"/>
    <property type="match status" value="1"/>
</dbReference>
<keyword evidence="7" id="KW-0411">Iron-sulfur</keyword>
<comment type="cofactor">
    <cofactor evidence="1">
        <name>[4Fe-4S] cluster</name>
        <dbReference type="ChEBI" id="CHEBI:49883"/>
    </cofactor>
</comment>
<dbReference type="SMART" id="SM00790">
    <property type="entry name" value="AFOR_N"/>
    <property type="match status" value="1"/>
</dbReference>
<gene>
    <name evidence="10" type="primary">ydhV_5</name>
    <name evidence="10" type="ORF">GALL_269070</name>
</gene>
<proteinExistence type="inferred from homology"/>
<keyword evidence="4" id="KW-0479">Metal-binding</keyword>
<dbReference type="InterPro" id="IPR013984">
    <property type="entry name" value="Ald_Fedxn_OxRdtase_dom2"/>
</dbReference>
<feature type="domain" description="Aldehyde ferredoxin oxidoreductase N-terminal" evidence="9">
    <location>
        <begin position="23"/>
        <end position="227"/>
    </location>
</feature>
<reference evidence="10" key="1">
    <citation type="submission" date="2016-10" db="EMBL/GenBank/DDBJ databases">
        <title>Sequence of Gallionella enrichment culture.</title>
        <authorList>
            <person name="Poehlein A."/>
            <person name="Muehling M."/>
            <person name="Daniel R."/>
        </authorList>
    </citation>
    <scope>NUCLEOTIDE SEQUENCE</scope>
</reference>
<dbReference type="InterPro" id="IPR036503">
    <property type="entry name" value="Ald_Fedxn_OxRdtase_N_sf"/>
</dbReference>
<dbReference type="GO" id="GO:0016625">
    <property type="term" value="F:oxidoreductase activity, acting on the aldehyde or oxo group of donors, iron-sulfur protein as acceptor"/>
    <property type="evidence" value="ECO:0007669"/>
    <property type="project" value="InterPro"/>
</dbReference>
<dbReference type="InterPro" id="IPR036021">
    <property type="entry name" value="Tungsten_al_ferr_oxy-like_C"/>
</dbReference>
<dbReference type="InterPro" id="IPR013983">
    <property type="entry name" value="Ald_Fedxn_OxRdtase_N"/>
</dbReference>
<dbReference type="SUPFAM" id="SSF48310">
    <property type="entry name" value="Aldehyde ferredoxin oxidoreductase, C-terminal domains"/>
    <property type="match status" value="1"/>
</dbReference>
<dbReference type="InterPro" id="IPR001203">
    <property type="entry name" value="OxRdtase_Ald_Fedxn_C"/>
</dbReference>
<evidence type="ECO:0000256" key="1">
    <source>
        <dbReference type="ARBA" id="ARBA00001966"/>
    </source>
</evidence>
<dbReference type="Pfam" id="PF02730">
    <property type="entry name" value="AFOR_N"/>
    <property type="match status" value="1"/>
</dbReference>
<dbReference type="Pfam" id="PF01314">
    <property type="entry name" value="AFOR_C"/>
    <property type="match status" value="1"/>
</dbReference>
<dbReference type="SUPFAM" id="SSF56228">
    <property type="entry name" value="Aldehyde ferredoxin oxidoreductase, N-terminal domain"/>
    <property type="match status" value="1"/>
</dbReference>
<evidence type="ECO:0000256" key="3">
    <source>
        <dbReference type="ARBA" id="ARBA00022485"/>
    </source>
</evidence>
<sequence length="774" mass="84470">MTIHSLVERLCGRLHDTPQYRTQGATLFVDLARREVRRKYLPAEVLANFLGGRGANMWLLYNLLQEERDALDPEIPLIFGSGVLTGSMPSATRGNFSGVSPDSYALLDANGGDYFPAFAKRHGYDHIVLYGRAARWTLLRIAHEEVSFEDAEPYVGLNNLDIVPAIERDFACRERKDMALARITSAGENLVLCSGIMGGIKAIWARGGGGAKMGALRLKGIMIHGKPPEAALPAEVKAQNKAIGRKITGTSVIKNALKMVGTPFLYKPSRVLCAMGTKNHQETTWGESLDADNFDVYRPGMDGCFKCPVQCRNQNDMTPEGKGGWGANALKGLSGNASYDKAQAEIEHGKQKTYQGIRNDGSFDRYDQGDGPEYVTLGKFGPNIGIREPEQVLRLNNILNDLGLDSASTGSAIAWAMELFQRGIIGPTETGGLDLSWGNYETIEKLLFMTARREGFGDTIADSARAVDHGKYPPEALAYRMAVKGLFQSDPHDARILKAFALGLAVATRGMDHLRNRATLEINARVNDDPAFKTALYGGVVAAEPNSYLGKEYAVRKCENTYAVGDSVGMCRFDTKLFNSPTLPDVADFAQQVSSLTGVQLTGAELDEIGRNIAGLERLVNHRLGLRGRDDTLPARWFEEENNSGPFKGEKIDRAEFAKLKGRFYALTGLNAEGAPVLAWHEKLARATTGFALRVELPDDLPGAPEHAVILDQPVSNVTELRRSLARWLPEAAGRLKDRDLNIAINGDMVLSGERNRTVRNGDRASVVAMIAGG</sequence>
<evidence type="ECO:0000256" key="7">
    <source>
        <dbReference type="ARBA" id="ARBA00023014"/>
    </source>
</evidence>
<dbReference type="AlphaFoldDB" id="A0A1J5R5K3"/>
<name>A0A1J5R5K3_9ZZZZ</name>
<keyword evidence="3" id="KW-0004">4Fe-4S</keyword>
<keyword evidence="6" id="KW-0408">Iron</keyword>
<accession>A0A1J5R5K3</accession>
<dbReference type="EMBL" id="MLJW01000267">
    <property type="protein sequence ID" value="OIQ91177.1"/>
    <property type="molecule type" value="Genomic_DNA"/>
</dbReference>
<dbReference type="EC" id="1.-.-.-" evidence="10"/>
<evidence type="ECO:0000256" key="8">
    <source>
        <dbReference type="ARBA" id="ARBA00049934"/>
    </source>
</evidence>
<comment type="cofactor">
    <cofactor evidence="8">
        <name>tungstopterin</name>
        <dbReference type="ChEBI" id="CHEBI:30402"/>
    </cofactor>
</comment>